<dbReference type="Proteomes" id="UP000678499">
    <property type="component" value="Unassembled WGS sequence"/>
</dbReference>
<dbReference type="PANTHER" id="PTHR10983:SF24">
    <property type="entry name" value="1-ACYLGLYCEROL-3-PHOSPHATE O-ACYLTRANSFERASE 3, ISOFORM E-RELATED"/>
    <property type="match status" value="1"/>
</dbReference>
<evidence type="ECO:0000313" key="22">
    <source>
        <dbReference type="Proteomes" id="UP000678499"/>
    </source>
</evidence>
<dbReference type="GO" id="GO:0008270">
    <property type="term" value="F:zinc ion binding"/>
    <property type="evidence" value="ECO:0007669"/>
    <property type="project" value="UniProtKB-KW"/>
</dbReference>
<keyword evidence="7" id="KW-0808">Transferase</keyword>
<comment type="similarity">
    <text evidence="4">Belongs to the 1-acyl-sn-glycerol-3-phosphate acyltransferase family.</text>
</comment>
<dbReference type="GO" id="GO:0012505">
    <property type="term" value="C:endomembrane system"/>
    <property type="evidence" value="ECO:0007669"/>
    <property type="project" value="TreeGrafter"/>
</dbReference>
<protein>
    <recommendedName>
        <fullName evidence="16">Zinc finger protein 593 homolog</fullName>
    </recommendedName>
</protein>
<feature type="transmembrane region" description="Helical" evidence="19">
    <location>
        <begin position="1252"/>
        <end position="1276"/>
    </location>
</feature>
<feature type="region of interest" description="Disordered" evidence="18">
    <location>
        <begin position="678"/>
        <end position="716"/>
    </location>
</feature>
<keyword evidence="19" id="KW-0472">Membrane</keyword>
<dbReference type="InterPro" id="IPR022755">
    <property type="entry name" value="Znf_C2H2_jaz"/>
</dbReference>
<dbReference type="InterPro" id="IPR023797">
    <property type="entry name" value="RNA3'_phos_cyclase_dom"/>
</dbReference>
<evidence type="ECO:0000256" key="2">
    <source>
        <dbReference type="ARBA" id="ARBA00004604"/>
    </source>
</evidence>
<dbReference type="FunFam" id="3.30.160.60:FF:000299">
    <property type="entry name" value="Zinc finger protein 593"/>
    <property type="match status" value="1"/>
</dbReference>
<dbReference type="InterPro" id="IPR032098">
    <property type="entry name" value="Acyltransf_C"/>
</dbReference>
<sequence>MDDTNPSCYIRPVPKKASKVLRPRSGLVAGLKRFTLCHILLFISFFVSGVIVNICQLLLWLTLRPLSLDTFRIVNKHLNYAVWSQVAFIIEWWSDTTIILESQQWVHDIVGHRKGLIMMNHSYEIDGQVAWAIADNYSLLGNAKVLAKKELLFVPIIGWTWFFAEIFFMERDWSRDRAVLDDHIESVCNWPEPFWLLLYPEGTRFTPSKHAASLEFARSKDLPILENLLMPRTKGFVFLRQRISRQVKDIYDILMVFDEESSGRRVNLSSVLRGEPSICRVFMKHYCIDDVPMEEEGAKNWLLDRFKEKDELFSYFRKHGRFLPEEEKKKQGIVEVKMEPTWSSLLITITAFALVHSYIGRALYTSLLGGSYVLPGIFVGVIFVEVTFLIEWWSGTIVRLHGDKILHDSVGKERAFILMNHTYEIDGIMSWVVCDHVTILGNAKVLAKKALKFAPIIGWTWYFAEVLFLERDWNRDQVVLERQFSTLLEWPDPFWDKIKVIYNVQLGFDSSCRDKISLSTLLKGEPLLCDLFMERLEVKDIPTSDEGINQWMIDLFKRKDEMFDHYMRTNEFFPPEEKAKRGVFVRPLGKRIWPFVNVSIWLIIVHGYILKAILSSILTGSYMMPSVFIAVIAFAIFPTPSDDKGGCGFDCHRRVSRVRYNLLSTYSGIKHSIRVVGGKMPPKRTQQHRSRSGGSAGKAFKTKRRKRDLDEIDEDLKPSKAKQLRNMPVDDDLPGGGQHYCVHCARHFVDEFTLQHHLRSKVHKRRMKALEIEPYSIAESERAGGLGSYVAPAKRKMSNELYESNAIKEKMPAEGFFGFGGNVSIKPETPVAKPPVIVEQGLKKGIFLVFEGSNYLRLRLVLSTLTTKPVQIKEIRVGDDSPGLRPYEANFLRLLDKITNGSKLEISETGTSLMFKPGVLIGGSFDHDCNNQRGISYYLEPLLILAPFAKKPMKIRFTGVVSNQIDVSVDTLKKCSLPVMSRFLPDDEDLSISFVARGVPPLGGGEIVFSCPVCRALKPVQIKDQGKVKRVRGVAYALRVSPALANRVVDVAKGELLKFLPDVYINTDHSRGPKSGKSPGFGVHLVAESTTGCFWAAEAISRSRAPRREDEETDSSTVSVPEDVGRQAAYNLLEEIYRGGCVDSSTQSLAFLMMALGPPDVSKIVTGPLSAYRFVLHINSCPQMSKFRVECLRLIKKFLGVTFKLEAYDAAAGVVDAKKDDEEDGLQMGAVKRTWLRLCHGMFVALTVRRDVFVYMWSMIVVFVTFAVLDSFIPFASDELYYCG</sequence>
<keyword evidence="9 17" id="KW-0863">Zinc-finger</keyword>
<keyword evidence="10" id="KW-0862">Zinc</keyword>
<dbReference type="GO" id="GO:0003676">
    <property type="term" value="F:nucleic acid binding"/>
    <property type="evidence" value="ECO:0007669"/>
    <property type="project" value="InterPro"/>
</dbReference>
<evidence type="ECO:0000313" key="21">
    <source>
        <dbReference type="EMBL" id="CAD7274349.1"/>
    </source>
</evidence>
<keyword evidence="6" id="KW-0690">Ribosome biogenesis</keyword>
<reference evidence="21" key="1">
    <citation type="submission" date="2020-11" db="EMBL/GenBank/DDBJ databases">
        <authorList>
            <person name="Tran Van P."/>
        </authorList>
    </citation>
    <scope>NUCLEOTIDE SEQUENCE</scope>
</reference>
<proteinExistence type="inferred from homology"/>
<feature type="transmembrane region" description="Helical" evidence="19">
    <location>
        <begin position="372"/>
        <end position="394"/>
    </location>
</feature>
<dbReference type="InterPro" id="IPR016443">
    <property type="entry name" value="RNA3'_term_phos_cyc_type_2"/>
</dbReference>
<evidence type="ECO:0000256" key="16">
    <source>
        <dbReference type="ARBA" id="ARBA00068297"/>
    </source>
</evidence>
<dbReference type="Gene3D" id="3.30.360.20">
    <property type="entry name" value="RNA 3'-terminal phosphate cyclase, insert domain"/>
    <property type="match status" value="1"/>
</dbReference>
<dbReference type="PANTHER" id="PTHR10983">
    <property type="entry name" value="1-ACYLGLYCEROL-3-PHOSPHATE ACYLTRANSFERASE-RELATED"/>
    <property type="match status" value="1"/>
</dbReference>
<dbReference type="InterPro" id="IPR036553">
    <property type="entry name" value="RPTC_insert"/>
</dbReference>
<evidence type="ECO:0000256" key="3">
    <source>
        <dbReference type="ARBA" id="ARBA00007089"/>
    </source>
</evidence>
<dbReference type="SUPFAM" id="SSF69593">
    <property type="entry name" value="Glycerol-3-phosphate (1)-acyltransferase"/>
    <property type="match status" value="1"/>
</dbReference>
<dbReference type="SUPFAM" id="SSF55205">
    <property type="entry name" value="EPT/RTPC-like"/>
    <property type="match status" value="1"/>
</dbReference>
<evidence type="ECO:0000256" key="18">
    <source>
        <dbReference type="SAM" id="MobiDB-lite"/>
    </source>
</evidence>
<dbReference type="InterPro" id="IPR003604">
    <property type="entry name" value="Matrin/U1-like-C_Znf_C2H2"/>
</dbReference>
<dbReference type="GO" id="GO:0003841">
    <property type="term" value="F:1-acylglycerol-3-phosphate O-acyltransferase activity"/>
    <property type="evidence" value="ECO:0007669"/>
    <property type="project" value="TreeGrafter"/>
</dbReference>
<dbReference type="SMART" id="SM00563">
    <property type="entry name" value="PlsC"/>
    <property type="match status" value="2"/>
</dbReference>
<comment type="similarity">
    <text evidence="3">Belongs to the RNA 3'-terminal cyclase family. Type 2 subfamily.</text>
</comment>
<comment type="subcellular location">
    <subcellularLocation>
        <location evidence="1">Cytoplasm</location>
    </subcellularLocation>
    <subcellularLocation>
        <location evidence="2">Nucleus</location>
        <location evidence="2">Nucleolus</location>
    </subcellularLocation>
</comment>
<comment type="subunit">
    <text evidence="15">Associates with pre-60S ribosomal particles; released from the pre-60S particle very early in the cytoplasm.</text>
</comment>
<dbReference type="InterPro" id="IPR036236">
    <property type="entry name" value="Znf_C2H2_sf"/>
</dbReference>
<evidence type="ECO:0000256" key="19">
    <source>
        <dbReference type="SAM" id="Phobius"/>
    </source>
</evidence>
<dbReference type="OrthoDB" id="1911237at2759"/>
<keyword evidence="19" id="KW-0812">Transmembrane</keyword>
<dbReference type="CDD" id="cd00875">
    <property type="entry name" value="RNA_Cyclase_Class_I"/>
    <property type="match status" value="1"/>
</dbReference>
<dbReference type="SUPFAM" id="SSF57667">
    <property type="entry name" value="beta-beta-alpha zinc fingers"/>
    <property type="match status" value="1"/>
</dbReference>
<evidence type="ECO:0000256" key="12">
    <source>
        <dbReference type="ARBA" id="ARBA00023315"/>
    </source>
</evidence>
<feature type="transmembrane region" description="Helical" evidence="19">
    <location>
        <begin position="616"/>
        <end position="637"/>
    </location>
</feature>
<feature type="domain" description="C2H2-type" evidence="20">
    <location>
        <begin position="739"/>
        <end position="768"/>
    </location>
</feature>
<dbReference type="InterPro" id="IPR013087">
    <property type="entry name" value="Znf_C2H2_type"/>
</dbReference>
<dbReference type="GO" id="GO:0042254">
    <property type="term" value="P:ribosome biogenesis"/>
    <property type="evidence" value="ECO:0007669"/>
    <property type="project" value="UniProtKB-KW"/>
</dbReference>
<comment type="similarity">
    <text evidence="13">Belongs to the ZNF593/BUD20 C2H2-type zinc-finger protein family.</text>
</comment>
<evidence type="ECO:0000256" key="11">
    <source>
        <dbReference type="ARBA" id="ARBA00023242"/>
    </source>
</evidence>
<dbReference type="Pfam" id="PF01137">
    <property type="entry name" value="RTC"/>
    <property type="match status" value="1"/>
</dbReference>
<feature type="transmembrane region" description="Helical" evidence="19">
    <location>
        <begin position="592"/>
        <end position="610"/>
    </location>
</feature>
<evidence type="ECO:0000256" key="7">
    <source>
        <dbReference type="ARBA" id="ARBA00022679"/>
    </source>
</evidence>
<dbReference type="Gene3D" id="3.30.160.60">
    <property type="entry name" value="Classic Zinc Finger"/>
    <property type="match status" value="1"/>
</dbReference>
<evidence type="ECO:0000259" key="20">
    <source>
        <dbReference type="PROSITE" id="PS50157"/>
    </source>
</evidence>
<evidence type="ECO:0000256" key="8">
    <source>
        <dbReference type="ARBA" id="ARBA00022723"/>
    </source>
</evidence>
<keyword evidence="12" id="KW-0012">Acyltransferase</keyword>
<keyword evidence="11" id="KW-0539">Nucleus</keyword>
<dbReference type="InterPro" id="IPR002123">
    <property type="entry name" value="Plipid/glycerol_acylTrfase"/>
</dbReference>
<dbReference type="GO" id="GO:0043021">
    <property type="term" value="F:ribonucleoprotein complex binding"/>
    <property type="evidence" value="ECO:0007669"/>
    <property type="project" value="UniProtKB-ARBA"/>
</dbReference>
<evidence type="ECO:0000256" key="10">
    <source>
        <dbReference type="ARBA" id="ARBA00022833"/>
    </source>
</evidence>
<feature type="transmembrane region" description="Helical" evidence="19">
    <location>
        <begin position="342"/>
        <end position="360"/>
    </location>
</feature>
<evidence type="ECO:0000256" key="13">
    <source>
        <dbReference type="ARBA" id="ARBA00038064"/>
    </source>
</evidence>
<dbReference type="NCBIfam" id="TIGR03400">
    <property type="entry name" value="18S_RNA_Rcl1p"/>
    <property type="match status" value="1"/>
</dbReference>
<dbReference type="Gene3D" id="3.65.10.20">
    <property type="entry name" value="RNA 3'-terminal phosphate cyclase domain"/>
    <property type="match status" value="1"/>
</dbReference>
<dbReference type="Pfam" id="PF16076">
    <property type="entry name" value="Acyltransf_C"/>
    <property type="match status" value="2"/>
</dbReference>
<evidence type="ECO:0000256" key="4">
    <source>
        <dbReference type="ARBA" id="ARBA00008655"/>
    </source>
</evidence>
<feature type="compositionally biased region" description="Basic residues" evidence="18">
    <location>
        <begin position="681"/>
        <end position="691"/>
    </location>
</feature>
<dbReference type="InterPro" id="IPR020719">
    <property type="entry name" value="RNA3'_term_phos_cycl-like_CS"/>
</dbReference>
<evidence type="ECO:0000256" key="17">
    <source>
        <dbReference type="PROSITE-ProRule" id="PRU00042"/>
    </source>
</evidence>
<name>A0A7R9BFK2_9CRUS</name>
<feature type="transmembrane region" description="Helical" evidence="19">
    <location>
        <begin position="39"/>
        <end position="61"/>
    </location>
</feature>
<dbReference type="PROSITE" id="PS50157">
    <property type="entry name" value="ZINC_FINGER_C2H2_2"/>
    <property type="match status" value="1"/>
</dbReference>
<dbReference type="InterPro" id="IPR037136">
    <property type="entry name" value="RNA3'_phos_cyclase_dom_sf"/>
</dbReference>
<dbReference type="SMART" id="SM00451">
    <property type="entry name" value="ZnF_U1"/>
    <property type="match status" value="1"/>
</dbReference>
<dbReference type="EMBL" id="CAJPEX010000239">
    <property type="protein sequence ID" value="CAG0914501.1"/>
    <property type="molecule type" value="Genomic_DNA"/>
</dbReference>
<keyword evidence="8" id="KW-0479">Metal-binding</keyword>
<accession>A0A7R9BFK2</accession>
<dbReference type="PROSITE" id="PS00028">
    <property type="entry name" value="ZINC_FINGER_C2H2_1"/>
    <property type="match status" value="1"/>
</dbReference>
<dbReference type="InterPro" id="IPR013791">
    <property type="entry name" value="RNA3'-term_phos_cycl_insert"/>
</dbReference>
<evidence type="ECO:0000256" key="9">
    <source>
        <dbReference type="ARBA" id="ARBA00022771"/>
    </source>
</evidence>
<dbReference type="EMBL" id="OA882276">
    <property type="protein sequence ID" value="CAD7274349.1"/>
    <property type="molecule type" value="Genomic_DNA"/>
</dbReference>
<dbReference type="InterPro" id="IPR013792">
    <property type="entry name" value="RNA3'P_cycl/enolpyr_Trfase_a/b"/>
</dbReference>
<dbReference type="Pfam" id="PF01553">
    <property type="entry name" value="Acyltransferase"/>
    <property type="match status" value="2"/>
</dbReference>
<dbReference type="FunFam" id="3.30.360.20:FF:000001">
    <property type="entry name" value="RNA terminal phosphate cyclase-like 1"/>
    <property type="match status" value="1"/>
</dbReference>
<evidence type="ECO:0000256" key="6">
    <source>
        <dbReference type="ARBA" id="ARBA00022517"/>
    </source>
</evidence>
<dbReference type="Pfam" id="PF05189">
    <property type="entry name" value="RTC_insert"/>
    <property type="match status" value="1"/>
</dbReference>
<organism evidence="21">
    <name type="scientific">Notodromas monacha</name>
    <dbReference type="NCBI Taxonomy" id="399045"/>
    <lineage>
        <taxon>Eukaryota</taxon>
        <taxon>Metazoa</taxon>
        <taxon>Ecdysozoa</taxon>
        <taxon>Arthropoda</taxon>
        <taxon>Crustacea</taxon>
        <taxon>Oligostraca</taxon>
        <taxon>Ostracoda</taxon>
        <taxon>Podocopa</taxon>
        <taxon>Podocopida</taxon>
        <taxon>Cypridocopina</taxon>
        <taxon>Cypridoidea</taxon>
        <taxon>Cyprididae</taxon>
        <taxon>Notodromas</taxon>
    </lineage>
</organism>
<dbReference type="GO" id="GO:0005730">
    <property type="term" value="C:nucleolus"/>
    <property type="evidence" value="ECO:0007669"/>
    <property type="project" value="UniProtKB-SubCell"/>
</dbReference>
<keyword evidence="19" id="KW-1133">Transmembrane helix</keyword>
<evidence type="ECO:0000256" key="15">
    <source>
        <dbReference type="ARBA" id="ARBA00065398"/>
    </source>
</evidence>
<dbReference type="PROSITE" id="PS01287">
    <property type="entry name" value="RTC"/>
    <property type="match status" value="1"/>
</dbReference>
<dbReference type="GO" id="GO:0005737">
    <property type="term" value="C:cytoplasm"/>
    <property type="evidence" value="ECO:0007669"/>
    <property type="project" value="UniProtKB-SubCell"/>
</dbReference>
<keyword evidence="5" id="KW-0963">Cytoplasm</keyword>
<feature type="non-terminal residue" evidence="21">
    <location>
        <position position="1"/>
    </location>
</feature>
<keyword evidence="22" id="KW-1185">Reference proteome</keyword>
<evidence type="ECO:0000256" key="1">
    <source>
        <dbReference type="ARBA" id="ARBA00004496"/>
    </source>
</evidence>
<evidence type="ECO:0000256" key="5">
    <source>
        <dbReference type="ARBA" id="ARBA00022490"/>
    </source>
</evidence>
<comment type="function">
    <text evidence="14">Involved in pre-60S ribosomal particles maturation by promoting the nuclear export of the 60S ribosome.</text>
</comment>
<gene>
    <name evidence="21" type="ORF">NMOB1V02_LOCUS2185</name>
</gene>
<evidence type="ECO:0000256" key="14">
    <source>
        <dbReference type="ARBA" id="ARBA00057732"/>
    </source>
</evidence>
<dbReference type="CDD" id="cd07990">
    <property type="entry name" value="LPLAT_LCLAT1-like"/>
    <property type="match status" value="2"/>
</dbReference>
<dbReference type="Pfam" id="PF12171">
    <property type="entry name" value="zf-C2H2_jaz"/>
    <property type="match status" value="1"/>
</dbReference>